<evidence type="ECO:0000259" key="1">
    <source>
        <dbReference type="Pfam" id="PF00534"/>
    </source>
</evidence>
<evidence type="ECO:0000313" key="2">
    <source>
        <dbReference type="EMBL" id="RZF21659.1"/>
    </source>
</evidence>
<protein>
    <submittedName>
        <fullName evidence="2">Glycosyltransferase</fullName>
    </submittedName>
</protein>
<dbReference type="Pfam" id="PF00534">
    <property type="entry name" value="Glycos_transf_1"/>
    <property type="match status" value="1"/>
</dbReference>
<proteinExistence type="predicted"/>
<dbReference type="RefSeq" id="WP_115361264.1">
    <property type="nucleotide sequence ID" value="NZ_QDKL01000002.1"/>
</dbReference>
<feature type="domain" description="Glycosyl transferase family 1" evidence="1">
    <location>
        <begin position="200"/>
        <end position="357"/>
    </location>
</feature>
<sequence>MKRVNITLDFRFVRYNGQVWTKSSFDYKFWQRYLMTFEHVNIIARVEDTDSQVGLKPVTGEGVSFTEIPYFLGPKDYFFKRGAIRKKLKEIISPNEAYIMRVPSTIADILQPLLMKNNIEYGIELVGNPYDTFKKGSYKHPLRLFFQYWLTKNVKTQIFHAKSSSYVTKTFLQELYPNQNRDKQFSYSSISLLPEHIVAEKESFNKHKKLLFIGSLEYLVKSPDTLIKAFYKALQRNKNISLTMVGDGKERAGLESLVKSLGLSDKVTFLGFLNGGEEVRAVLDEHDIYILTSISEGLPRSMVEAMARGLPCIGSTIGGIKELLESDDLVDPQSVEELSEKILEFCSNDKMLKEKSKRNIEVAKTYQNEILDQQRKSFYQSLT</sequence>
<gene>
    <name evidence="2" type="ORF">DAY19_08190</name>
</gene>
<dbReference type="PANTHER" id="PTHR12526:SF630">
    <property type="entry name" value="GLYCOSYLTRANSFERASE"/>
    <property type="match status" value="1"/>
</dbReference>
<keyword evidence="3" id="KW-1185">Reference proteome</keyword>
<organism evidence="2 3">
    <name type="scientific">Halobacteriovorax vibrionivorans</name>
    <dbReference type="NCBI Taxonomy" id="2152716"/>
    <lineage>
        <taxon>Bacteria</taxon>
        <taxon>Pseudomonadati</taxon>
        <taxon>Bdellovibrionota</taxon>
        <taxon>Bacteriovoracia</taxon>
        <taxon>Bacteriovoracales</taxon>
        <taxon>Halobacteriovoraceae</taxon>
        <taxon>Halobacteriovorax</taxon>
    </lineage>
</organism>
<dbReference type="CDD" id="cd03801">
    <property type="entry name" value="GT4_PimA-like"/>
    <property type="match status" value="1"/>
</dbReference>
<dbReference type="PANTHER" id="PTHR12526">
    <property type="entry name" value="GLYCOSYLTRANSFERASE"/>
    <property type="match status" value="1"/>
</dbReference>
<reference evidence="3" key="1">
    <citation type="journal article" date="2019" name="Int. J. Syst. Evol. Microbiol.">
        <title>Halobacteriovorax valvorus sp. nov., a novel prokaryotic predator isolated from coastal seawater of China.</title>
        <authorList>
            <person name="Chen M.-X."/>
        </authorList>
    </citation>
    <scope>NUCLEOTIDE SEQUENCE [LARGE SCALE GENOMIC DNA]</scope>
    <source>
        <strain evidence="3">BL9</strain>
    </source>
</reference>
<dbReference type="Proteomes" id="UP000443582">
    <property type="component" value="Unassembled WGS sequence"/>
</dbReference>
<dbReference type="SUPFAM" id="SSF53756">
    <property type="entry name" value="UDP-Glycosyltransferase/glycogen phosphorylase"/>
    <property type="match status" value="1"/>
</dbReference>
<accession>A0ABY0IFF4</accession>
<evidence type="ECO:0000313" key="3">
    <source>
        <dbReference type="Proteomes" id="UP000443582"/>
    </source>
</evidence>
<name>A0ABY0IFF4_9BACT</name>
<dbReference type="EMBL" id="QDKL01000002">
    <property type="protein sequence ID" value="RZF21659.1"/>
    <property type="molecule type" value="Genomic_DNA"/>
</dbReference>
<dbReference type="InterPro" id="IPR001296">
    <property type="entry name" value="Glyco_trans_1"/>
</dbReference>
<dbReference type="Gene3D" id="3.40.50.2000">
    <property type="entry name" value="Glycogen Phosphorylase B"/>
    <property type="match status" value="2"/>
</dbReference>
<comment type="caution">
    <text evidence="2">The sequence shown here is derived from an EMBL/GenBank/DDBJ whole genome shotgun (WGS) entry which is preliminary data.</text>
</comment>